<feature type="domain" description="HTH araC/xylS-type" evidence="5">
    <location>
        <begin position="435"/>
        <end position="533"/>
    </location>
</feature>
<evidence type="ECO:0000259" key="6">
    <source>
        <dbReference type="PROSITE" id="PS50110"/>
    </source>
</evidence>
<feature type="domain" description="GGDEF" evidence="7">
    <location>
        <begin position="180"/>
        <end position="309"/>
    </location>
</feature>
<evidence type="ECO:0000256" key="2">
    <source>
        <dbReference type="ARBA" id="ARBA00023125"/>
    </source>
</evidence>
<proteinExistence type="predicted"/>
<dbReference type="KEGG" id="pms:KNP414_02244"/>
<reference evidence="8 9" key="2">
    <citation type="journal article" date="2013" name="Genome Announc.">
        <title>Genome Sequence of Growth-Improving Paenibacillus mucilaginosus Strain KNP414.</title>
        <authorList>
            <person name="Lu J.J."/>
            <person name="Wang J.F."/>
            <person name="Hu X.F."/>
        </authorList>
    </citation>
    <scope>NUCLEOTIDE SEQUENCE [LARGE SCALE GENOMIC DNA]</scope>
    <source>
        <strain evidence="8 9">KNP414</strain>
    </source>
</reference>
<keyword evidence="2" id="KW-0238">DNA-binding</keyword>
<dbReference type="Proteomes" id="UP000006620">
    <property type="component" value="Chromosome"/>
</dbReference>
<dbReference type="PROSITE" id="PS50887">
    <property type="entry name" value="GGDEF"/>
    <property type="match status" value="1"/>
</dbReference>
<feature type="domain" description="Response regulatory" evidence="6">
    <location>
        <begin position="3"/>
        <end position="120"/>
    </location>
</feature>
<dbReference type="GO" id="GO:0000160">
    <property type="term" value="P:phosphorelay signal transduction system"/>
    <property type="evidence" value="ECO:0007669"/>
    <property type="project" value="InterPro"/>
</dbReference>
<dbReference type="PROSITE" id="PS50110">
    <property type="entry name" value="RESPONSE_REGULATORY"/>
    <property type="match status" value="1"/>
</dbReference>
<evidence type="ECO:0000259" key="5">
    <source>
        <dbReference type="PROSITE" id="PS01124"/>
    </source>
</evidence>
<sequence length="540" mass="60171">MPTILIVDDESIFRRGLEHMLAELSPDWTVSGTARDGVEALERMEACLPDVVITDIRMPRMDGIQLQSIIKKQYPRVRCIVMSGYSDFAYARESLKMGAKDYLMKPPEREELFGTLSKLKEEWLEESARRQESAEGDREEKQVRLQLRQHILSSLVAGTVQEEELELLDRVGLSFPYPSWTCCVVHLDRDSVTAGRYSLADPSLFALFISQFVQELIPPRMRGEVFIAGDSKVVALLNHEAGEPEHEEVVRLAKRVCHQIRTLSSLTVTIGVGGAAGDLESAARSFAEAEMALLYRLVQGGDRVLAYEATAGHAGRKAELPGSDWRLLEEAVLEGRTADAGAAARQWAEELFSRSADPGAIQQQVCKTVLHFYEAAVRRDCVQAWLGAKEVKQVLAELCSISSRTELTEAFGGILSRLAAVLSSRRADAAVHPVDGVLAYIREHYAEPITLSGAAEKVYLNPSYLSTLFKSRLGVSFIEYLTNLRVEEAKKRLLYSREKIASIAEASGFSNIRHFNRVFKSATGLTPLEFRKEHRGEDPL</sequence>
<evidence type="ECO:0000313" key="9">
    <source>
        <dbReference type="Proteomes" id="UP000006620"/>
    </source>
</evidence>
<dbReference type="PROSITE" id="PS01124">
    <property type="entry name" value="HTH_ARAC_FAMILY_2"/>
    <property type="match status" value="1"/>
</dbReference>
<dbReference type="CDD" id="cd17536">
    <property type="entry name" value="REC_YesN-like"/>
    <property type="match status" value="1"/>
</dbReference>
<evidence type="ECO:0000256" key="4">
    <source>
        <dbReference type="PROSITE-ProRule" id="PRU00169"/>
    </source>
</evidence>
<dbReference type="GO" id="GO:0043565">
    <property type="term" value="F:sequence-specific DNA binding"/>
    <property type="evidence" value="ECO:0007669"/>
    <property type="project" value="InterPro"/>
</dbReference>
<dbReference type="RefSeq" id="WP_013915966.1">
    <property type="nucleotide sequence ID" value="NC_015690.1"/>
</dbReference>
<evidence type="ECO:0000313" key="8">
    <source>
        <dbReference type="EMBL" id="AEI40805.1"/>
    </source>
</evidence>
<dbReference type="HOGENOM" id="CLU_000445_5_0_9"/>
<dbReference type="SMART" id="SM00448">
    <property type="entry name" value="REC"/>
    <property type="match status" value="1"/>
</dbReference>
<name>F8F575_PAEMK</name>
<keyword evidence="1" id="KW-0805">Transcription regulation</keyword>
<accession>F8F575</accession>
<dbReference type="SUPFAM" id="SSF46689">
    <property type="entry name" value="Homeodomain-like"/>
    <property type="match status" value="2"/>
</dbReference>
<dbReference type="InterPro" id="IPR011006">
    <property type="entry name" value="CheY-like_superfamily"/>
</dbReference>
<dbReference type="Pfam" id="PF12833">
    <property type="entry name" value="HTH_18"/>
    <property type="match status" value="1"/>
</dbReference>
<dbReference type="PROSITE" id="PS00041">
    <property type="entry name" value="HTH_ARAC_FAMILY_1"/>
    <property type="match status" value="1"/>
</dbReference>
<dbReference type="InterPro" id="IPR009057">
    <property type="entry name" value="Homeodomain-like_sf"/>
</dbReference>
<dbReference type="InterPro" id="IPR018062">
    <property type="entry name" value="HTH_AraC-typ_CS"/>
</dbReference>
<feature type="modified residue" description="4-aspartylphosphate" evidence="4">
    <location>
        <position position="55"/>
    </location>
</feature>
<gene>
    <name evidence="8" type="primary">yesN9</name>
    <name evidence="8" type="ordered locus">KNP414_02244</name>
</gene>
<dbReference type="PATRIC" id="fig|1036673.3.peg.2015"/>
<dbReference type="Gene3D" id="1.10.10.60">
    <property type="entry name" value="Homeodomain-like"/>
    <property type="match status" value="2"/>
</dbReference>
<evidence type="ECO:0000256" key="3">
    <source>
        <dbReference type="ARBA" id="ARBA00023163"/>
    </source>
</evidence>
<evidence type="ECO:0000256" key="1">
    <source>
        <dbReference type="ARBA" id="ARBA00023015"/>
    </source>
</evidence>
<dbReference type="InterPro" id="IPR000160">
    <property type="entry name" value="GGDEF_dom"/>
</dbReference>
<keyword evidence="4" id="KW-0597">Phosphoprotein</keyword>
<dbReference type="InterPro" id="IPR018060">
    <property type="entry name" value="HTH_AraC"/>
</dbReference>
<dbReference type="Pfam" id="PF00072">
    <property type="entry name" value="Response_reg"/>
    <property type="match status" value="1"/>
</dbReference>
<dbReference type="GO" id="GO:0003700">
    <property type="term" value="F:DNA-binding transcription factor activity"/>
    <property type="evidence" value="ECO:0007669"/>
    <property type="project" value="InterPro"/>
</dbReference>
<dbReference type="InterPro" id="IPR001789">
    <property type="entry name" value="Sig_transdc_resp-reg_receiver"/>
</dbReference>
<reference evidence="9" key="1">
    <citation type="submission" date="2011-06" db="EMBL/GenBank/DDBJ databases">
        <title>Complete genome sequence of Paenibacillus mucilaginosus KNP414.</title>
        <authorList>
            <person name="Wang J."/>
            <person name="Hu S."/>
            <person name="Hu X."/>
            <person name="Zhang B."/>
            <person name="Dong D."/>
            <person name="Zhang S."/>
            <person name="Zhao K."/>
            <person name="Wu D."/>
        </authorList>
    </citation>
    <scope>NUCLEOTIDE SEQUENCE [LARGE SCALE GENOMIC DNA]</scope>
    <source>
        <strain evidence="9">KNP414</strain>
    </source>
</reference>
<dbReference type="AlphaFoldDB" id="F8F575"/>
<dbReference type="Pfam" id="PF17853">
    <property type="entry name" value="GGDEF_2"/>
    <property type="match status" value="1"/>
</dbReference>
<dbReference type="EMBL" id="CP002869">
    <property type="protein sequence ID" value="AEI40805.1"/>
    <property type="molecule type" value="Genomic_DNA"/>
</dbReference>
<dbReference type="PANTHER" id="PTHR43280">
    <property type="entry name" value="ARAC-FAMILY TRANSCRIPTIONAL REGULATOR"/>
    <property type="match status" value="1"/>
</dbReference>
<dbReference type="SUPFAM" id="SSF52172">
    <property type="entry name" value="CheY-like"/>
    <property type="match status" value="1"/>
</dbReference>
<keyword evidence="3" id="KW-0804">Transcription</keyword>
<dbReference type="PANTHER" id="PTHR43280:SF2">
    <property type="entry name" value="HTH-TYPE TRANSCRIPTIONAL REGULATOR EXSA"/>
    <property type="match status" value="1"/>
</dbReference>
<protein>
    <submittedName>
        <fullName evidence="8">YesN9</fullName>
    </submittedName>
</protein>
<organism evidence="8 9">
    <name type="scientific">Paenibacillus mucilaginosus (strain KNP414)</name>
    <dbReference type="NCBI Taxonomy" id="1036673"/>
    <lineage>
        <taxon>Bacteria</taxon>
        <taxon>Bacillati</taxon>
        <taxon>Bacillota</taxon>
        <taxon>Bacilli</taxon>
        <taxon>Bacillales</taxon>
        <taxon>Paenibacillaceae</taxon>
        <taxon>Paenibacillus</taxon>
    </lineage>
</organism>
<evidence type="ECO:0000259" key="7">
    <source>
        <dbReference type="PROSITE" id="PS50887"/>
    </source>
</evidence>
<dbReference type="SMART" id="SM00342">
    <property type="entry name" value="HTH_ARAC"/>
    <property type="match status" value="1"/>
</dbReference>
<dbReference type="InterPro" id="IPR041522">
    <property type="entry name" value="CdaR_GGDEF"/>
</dbReference>
<dbReference type="Gene3D" id="3.40.50.2300">
    <property type="match status" value="1"/>
</dbReference>